<reference evidence="1 2" key="1">
    <citation type="journal article" date="2017" name="Environ. Microbiol.">
        <title>Decay of the glycolytic pathway and adaptation to intranuclear parasitism within Enterocytozoonidae microsporidia.</title>
        <authorList>
            <person name="Wiredu Boakye D."/>
            <person name="Jaroenlak P."/>
            <person name="Prachumwat A."/>
            <person name="Williams T.A."/>
            <person name="Bateman K.S."/>
            <person name="Itsathitphaisarn O."/>
            <person name="Sritunyalucksana K."/>
            <person name="Paszkiewicz K.H."/>
            <person name="Moore K.A."/>
            <person name="Stentiford G.D."/>
            <person name="Williams B.A."/>
        </authorList>
    </citation>
    <scope>NUCLEOTIDE SEQUENCE [LARGE SCALE GENOMIC DNA]</scope>
    <source>
        <strain evidence="1 2">TH1</strain>
    </source>
</reference>
<evidence type="ECO:0000313" key="2">
    <source>
        <dbReference type="Proteomes" id="UP000192758"/>
    </source>
</evidence>
<evidence type="ECO:0000313" key="1">
    <source>
        <dbReference type="EMBL" id="OQS54518.1"/>
    </source>
</evidence>
<comment type="caution">
    <text evidence="1">The sequence shown here is derived from an EMBL/GenBank/DDBJ whole genome shotgun (WGS) entry which is preliminary data.</text>
</comment>
<sequence length="52" mass="6229">MYENYCKELEKILKEIKLDEAEENTISFETKTIEKNNEITNKILKLQNENAH</sequence>
<protein>
    <submittedName>
        <fullName evidence="1">Uncharacterized protein</fullName>
    </submittedName>
</protein>
<dbReference type="AlphaFoldDB" id="A0A1W0E5M5"/>
<proteinExistence type="predicted"/>
<dbReference type="VEuPathDB" id="MicrosporidiaDB:EHP00_2145"/>
<keyword evidence="2" id="KW-1185">Reference proteome</keyword>
<dbReference type="Proteomes" id="UP000192758">
    <property type="component" value="Unassembled WGS sequence"/>
</dbReference>
<dbReference type="EMBL" id="MNPJ01000019">
    <property type="protein sequence ID" value="OQS54518.1"/>
    <property type="molecule type" value="Genomic_DNA"/>
</dbReference>
<organism evidence="1 2">
    <name type="scientific">Ecytonucleospora hepatopenaei</name>
    <dbReference type="NCBI Taxonomy" id="646526"/>
    <lineage>
        <taxon>Eukaryota</taxon>
        <taxon>Fungi</taxon>
        <taxon>Fungi incertae sedis</taxon>
        <taxon>Microsporidia</taxon>
        <taxon>Enterocytozoonidae</taxon>
        <taxon>Ecytonucleospora</taxon>
    </lineage>
</organism>
<accession>A0A1W0E5M5</accession>
<gene>
    <name evidence="1" type="ORF">EHP00_2145</name>
</gene>
<name>A0A1W0E5M5_9MICR</name>